<dbReference type="SMART" id="SM00866">
    <property type="entry name" value="UTRA"/>
    <property type="match status" value="1"/>
</dbReference>
<dbReference type="PROSITE" id="PS50949">
    <property type="entry name" value="HTH_GNTR"/>
    <property type="match status" value="1"/>
</dbReference>
<dbReference type="PANTHER" id="PTHR44846:SF1">
    <property type="entry name" value="MANNOSYL-D-GLYCERATE TRANSPORT_METABOLISM SYSTEM REPRESSOR MNGR-RELATED"/>
    <property type="match status" value="1"/>
</dbReference>
<proteinExistence type="predicted"/>
<organism evidence="5 6">
    <name type="scientific">Candidatus Agrococcus pullicola</name>
    <dbReference type="NCBI Taxonomy" id="2838429"/>
    <lineage>
        <taxon>Bacteria</taxon>
        <taxon>Bacillati</taxon>
        <taxon>Actinomycetota</taxon>
        <taxon>Actinomycetes</taxon>
        <taxon>Micrococcales</taxon>
        <taxon>Microbacteriaceae</taxon>
        <taxon>Agrococcus</taxon>
    </lineage>
</organism>
<dbReference type="GO" id="GO:0003677">
    <property type="term" value="F:DNA binding"/>
    <property type="evidence" value="ECO:0007669"/>
    <property type="project" value="UniProtKB-KW"/>
</dbReference>
<accession>A0A9D1YVB3</accession>
<dbReference type="InterPro" id="IPR050679">
    <property type="entry name" value="Bact_HTH_transcr_reg"/>
</dbReference>
<comment type="caution">
    <text evidence="5">The sequence shown here is derived from an EMBL/GenBank/DDBJ whole genome shotgun (WGS) entry which is preliminary data.</text>
</comment>
<dbReference type="Gene3D" id="3.40.1410.10">
    <property type="entry name" value="Chorismate lyase-like"/>
    <property type="match status" value="1"/>
</dbReference>
<evidence type="ECO:0000256" key="2">
    <source>
        <dbReference type="ARBA" id="ARBA00023125"/>
    </source>
</evidence>
<evidence type="ECO:0000313" key="5">
    <source>
        <dbReference type="EMBL" id="HIY65802.1"/>
    </source>
</evidence>
<dbReference type="SUPFAM" id="SSF64288">
    <property type="entry name" value="Chorismate lyase-like"/>
    <property type="match status" value="1"/>
</dbReference>
<evidence type="ECO:0000259" key="4">
    <source>
        <dbReference type="PROSITE" id="PS50949"/>
    </source>
</evidence>
<dbReference type="InterPro" id="IPR036390">
    <property type="entry name" value="WH_DNA-bd_sf"/>
</dbReference>
<sequence>MMAAPWWQDAESIDRASDLPYYEQIKRAIIAAAAAKRIEPGELLPGEHDLCRIFGVSRTAVRQALGALEYEGFITRIKGKGTFLSDIKTRERLANRLMGLYEDVSERGGTVTSQVLQREYLPADVRVAEKLGVEPDEDVLVLERLRFVDGMPWSLSKTWLPRHIAELVEDVDFETGSLYLALEQRGVRAIRGRRILEAIVTDAREGELLGVAEGMPAMRLNSITRASDGSTIECFVAVHRGDKSSFVFDMDDPVEGGVGMRLKTDSGE</sequence>
<dbReference type="Pfam" id="PF07702">
    <property type="entry name" value="UTRA"/>
    <property type="match status" value="1"/>
</dbReference>
<dbReference type="InterPro" id="IPR036388">
    <property type="entry name" value="WH-like_DNA-bd_sf"/>
</dbReference>
<dbReference type="Pfam" id="PF00392">
    <property type="entry name" value="GntR"/>
    <property type="match status" value="1"/>
</dbReference>
<dbReference type="EMBL" id="DXDC01000173">
    <property type="protein sequence ID" value="HIY65802.1"/>
    <property type="molecule type" value="Genomic_DNA"/>
</dbReference>
<evidence type="ECO:0000256" key="1">
    <source>
        <dbReference type="ARBA" id="ARBA00023015"/>
    </source>
</evidence>
<feature type="domain" description="HTH gntR-type" evidence="4">
    <location>
        <begin position="19"/>
        <end position="87"/>
    </location>
</feature>
<dbReference type="GO" id="GO:0045892">
    <property type="term" value="P:negative regulation of DNA-templated transcription"/>
    <property type="evidence" value="ECO:0007669"/>
    <property type="project" value="TreeGrafter"/>
</dbReference>
<dbReference type="SMART" id="SM00345">
    <property type="entry name" value="HTH_GNTR"/>
    <property type="match status" value="1"/>
</dbReference>
<dbReference type="GO" id="GO:0003700">
    <property type="term" value="F:DNA-binding transcription factor activity"/>
    <property type="evidence" value="ECO:0007669"/>
    <property type="project" value="InterPro"/>
</dbReference>
<reference evidence="5" key="2">
    <citation type="submission" date="2021-04" db="EMBL/GenBank/DDBJ databases">
        <authorList>
            <person name="Gilroy R."/>
        </authorList>
    </citation>
    <scope>NUCLEOTIDE SEQUENCE</scope>
    <source>
        <strain evidence="5">ChiGjej1B1-98</strain>
    </source>
</reference>
<dbReference type="InterPro" id="IPR028978">
    <property type="entry name" value="Chorismate_lyase_/UTRA_dom_sf"/>
</dbReference>
<dbReference type="InterPro" id="IPR011663">
    <property type="entry name" value="UTRA"/>
</dbReference>
<dbReference type="PANTHER" id="PTHR44846">
    <property type="entry name" value="MANNOSYL-D-GLYCERATE TRANSPORT/METABOLISM SYSTEM REPRESSOR MNGR-RELATED"/>
    <property type="match status" value="1"/>
</dbReference>
<keyword evidence="3" id="KW-0804">Transcription</keyword>
<evidence type="ECO:0000256" key="3">
    <source>
        <dbReference type="ARBA" id="ARBA00023163"/>
    </source>
</evidence>
<dbReference type="SUPFAM" id="SSF46785">
    <property type="entry name" value="Winged helix' DNA-binding domain"/>
    <property type="match status" value="1"/>
</dbReference>
<dbReference type="AlphaFoldDB" id="A0A9D1YVB3"/>
<keyword evidence="1" id="KW-0805">Transcription regulation</keyword>
<keyword evidence="2" id="KW-0238">DNA-binding</keyword>
<gene>
    <name evidence="5" type="ORF">H9830_05940</name>
</gene>
<evidence type="ECO:0000313" key="6">
    <source>
        <dbReference type="Proteomes" id="UP000824005"/>
    </source>
</evidence>
<name>A0A9D1YVB3_9MICO</name>
<reference evidence="5" key="1">
    <citation type="journal article" date="2021" name="PeerJ">
        <title>Extensive microbial diversity within the chicken gut microbiome revealed by metagenomics and culture.</title>
        <authorList>
            <person name="Gilroy R."/>
            <person name="Ravi A."/>
            <person name="Getino M."/>
            <person name="Pursley I."/>
            <person name="Horton D.L."/>
            <person name="Alikhan N.F."/>
            <person name="Baker D."/>
            <person name="Gharbi K."/>
            <person name="Hall N."/>
            <person name="Watson M."/>
            <person name="Adriaenssens E.M."/>
            <person name="Foster-Nyarko E."/>
            <person name="Jarju S."/>
            <person name="Secka A."/>
            <person name="Antonio M."/>
            <person name="Oren A."/>
            <person name="Chaudhuri R.R."/>
            <person name="La Ragione R."/>
            <person name="Hildebrand F."/>
            <person name="Pallen M.J."/>
        </authorList>
    </citation>
    <scope>NUCLEOTIDE SEQUENCE</scope>
    <source>
        <strain evidence="5">ChiGjej1B1-98</strain>
    </source>
</reference>
<dbReference type="Gene3D" id="1.10.10.10">
    <property type="entry name" value="Winged helix-like DNA-binding domain superfamily/Winged helix DNA-binding domain"/>
    <property type="match status" value="1"/>
</dbReference>
<dbReference type="Proteomes" id="UP000824005">
    <property type="component" value="Unassembled WGS sequence"/>
</dbReference>
<dbReference type="InterPro" id="IPR000524">
    <property type="entry name" value="Tscrpt_reg_HTH_GntR"/>
</dbReference>
<dbReference type="PRINTS" id="PR00035">
    <property type="entry name" value="HTHGNTR"/>
</dbReference>
<protein>
    <submittedName>
        <fullName evidence="5">GntR family transcriptional regulator</fullName>
    </submittedName>
</protein>
<dbReference type="CDD" id="cd07377">
    <property type="entry name" value="WHTH_GntR"/>
    <property type="match status" value="1"/>
</dbReference>